<keyword evidence="3" id="KW-0378">Hydrolase</keyword>
<evidence type="ECO:0000256" key="1">
    <source>
        <dbReference type="SAM" id="Phobius"/>
    </source>
</evidence>
<evidence type="ECO:0000313" key="3">
    <source>
        <dbReference type="EMBL" id="SUJ27299.1"/>
    </source>
</evidence>
<dbReference type="InterPro" id="IPR011621">
    <property type="entry name" value="Metal-dep_PHydrolase_7TM_intra"/>
</dbReference>
<dbReference type="EMBL" id="UGYW01000002">
    <property type="protein sequence ID" value="SUJ27299.1"/>
    <property type="molecule type" value="Genomic_DNA"/>
</dbReference>
<dbReference type="InterPro" id="IPR052722">
    <property type="entry name" value="PgpH_phosphodiesterase"/>
</dbReference>
<keyword evidence="1" id="KW-1133">Transmembrane helix</keyword>
<dbReference type="Proteomes" id="UP000254893">
    <property type="component" value="Unassembled WGS sequence"/>
</dbReference>
<protein>
    <submittedName>
        <fullName evidence="3">Predicted HD superfamily hydrolase</fullName>
    </submittedName>
</protein>
<dbReference type="CDD" id="cd00077">
    <property type="entry name" value="HDc"/>
    <property type="match status" value="1"/>
</dbReference>
<dbReference type="GO" id="GO:0016787">
    <property type="term" value="F:hydrolase activity"/>
    <property type="evidence" value="ECO:0007669"/>
    <property type="project" value="UniProtKB-KW"/>
</dbReference>
<dbReference type="InterPro" id="IPR003607">
    <property type="entry name" value="HD/PDEase_dom"/>
</dbReference>
<accession>A0A380CTA3</accession>
<feature type="transmembrane region" description="Helical" evidence="1">
    <location>
        <begin position="440"/>
        <end position="464"/>
    </location>
</feature>
<feature type="transmembrane region" description="Helical" evidence="1">
    <location>
        <begin position="285"/>
        <end position="306"/>
    </location>
</feature>
<feature type="transmembrane region" description="Helical" evidence="1">
    <location>
        <begin position="410"/>
        <end position="428"/>
    </location>
</feature>
<feature type="transmembrane region" description="Helical" evidence="1">
    <location>
        <begin position="364"/>
        <end position="380"/>
    </location>
</feature>
<dbReference type="PANTHER" id="PTHR36442">
    <property type="entry name" value="CYCLIC-DI-AMP PHOSPHODIESTERASE PGPH"/>
    <property type="match status" value="1"/>
</dbReference>
<dbReference type="PANTHER" id="PTHR36442:SF1">
    <property type="entry name" value="CYCLIC-DI-AMP PHOSPHODIESTERASE PGPH"/>
    <property type="match status" value="1"/>
</dbReference>
<dbReference type="AlphaFoldDB" id="A0A380CTA3"/>
<dbReference type="SMART" id="SM00471">
    <property type="entry name" value="HDc"/>
    <property type="match status" value="1"/>
</dbReference>
<dbReference type="Pfam" id="PF07698">
    <property type="entry name" value="7TM-7TMR_HD"/>
    <property type="match status" value="1"/>
</dbReference>
<evidence type="ECO:0000313" key="4">
    <source>
        <dbReference type="Proteomes" id="UP000254893"/>
    </source>
</evidence>
<feature type="domain" description="HD/PDEase" evidence="2">
    <location>
        <begin position="493"/>
        <end position="650"/>
    </location>
</feature>
<gene>
    <name evidence="3" type="ORF">NCTC11388_04152</name>
</gene>
<organism evidence="3 4">
    <name type="scientific">Sphingobacterium spiritivorum</name>
    <name type="common">Flavobacterium spiritivorum</name>
    <dbReference type="NCBI Taxonomy" id="258"/>
    <lineage>
        <taxon>Bacteria</taxon>
        <taxon>Pseudomonadati</taxon>
        <taxon>Bacteroidota</taxon>
        <taxon>Sphingobacteriia</taxon>
        <taxon>Sphingobacteriales</taxon>
        <taxon>Sphingobacteriaceae</taxon>
        <taxon>Sphingobacterium</taxon>
    </lineage>
</organism>
<feature type="transmembrane region" description="Helical" evidence="1">
    <location>
        <begin position="343"/>
        <end position="359"/>
    </location>
</feature>
<dbReference type="Pfam" id="PF07697">
    <property type="entry name" value="7TMR-HDED"/>
    <property type="match status" value="1"/>
</dbReference>
<dbReference type="InterPro" id="IPR006674">
    <property type="entry name" value="HD_domain"/>
</dbReference>
<sequence>MARLKIKYQREQSEKNAILIKYGMVLLTIVLICIFLPKQPRFRYEFEKGKVWNHDNLISPYNFAVLKTQEELNLDRKNILHTIQPIYNLSVSTAKEQIDQFNTDLAEKWQTSQMDSLKDNMADYRAVGSDLLARIYAKGVISLNNRYQNRDGDSGNTSDAAKQYNFTLVSDNIAQQKNTIDSYTIETAYNYIELSLSRMGKITHKKWLLELLKNYITINYIFNENLTNKMEQTALANISTTRGVVQKGELIAEKDKIINNETYQRLESLRKVYEDEAKISGNQNYVVLGQFMIISLCITLLMVFLYFFRKDIYYNNRLLTIIFIVIISMLGVLSWCVNLKIPSLYYIPYCGVPIIIRILFDTRVALNIHLLMVLIAALFVPNSYEFVFLQFVTGMVSIYSIKTLVKREQFLISSLIILATYLVAYIGLGLTRNGSFSNIYWSEIAPFIVSVGLTLLAYPLIYAFERLFGIVSDLTLMELTNSNSKLLRELSLKAPGTFQHSLQVANLAEAAIYKIGGNPLMVRAGALYHDVGKMINPQYFIENQISGHNPHDELTPEQSAQVIISHVLKGIEIARKNLLPEVVVDFIKTHHGTTRVDYFYNMFLKNNPDKLVDESLFRYPGPIPFSKETAVLMMADSVEAASRSMKEHTEQSINDLVDKIIDHKVAQRQFIDSNITMKDITEAARIFKSMLKSIYHVRIDYDLSKKKSD</sequence>
<name>A0A380CTA3_SPHSI</name>
<dbReference type="InterPro" id="IPR011624">
    <property type="entry name" value="Metal-dep_PHydrolase_7TM_extra"/>
</dbReference>
<dbReference type="RefSeq" id="WP_115171468.1">
    <property type="nucleotide sequence ID" value="NZ_UGYW01000002.1"/>
</dbReference>
<dbReference type="SUPFAM" id="SSF109604">
    <property type="entry name" value="HD-domain/PDEase-like"/>
    <property type="match status" value="1"/>
</dbReference>
<dbReference type="InterPro" id="IPR006675">
    <property type="entry name" value="HDIG_dom"/>
</dbReference>
<proteinExistence type="predicted"/>
<dbReference type="Pfam" id="PF01966">
    <property type="entry name" value="HD"/>
    <property type="match status" value="1"/>
</dbReference>
<dbReference type="NCBIfam" id="TIGR00277">
    <property type="entry name" value="HDIG"/>
    <property type="match status" value="1"/>
</dbReference>
<evidence type="ECO:0000259" key="2">
    <source>
        <dbReference type="SMART" id="SM00471"/>
    </source>
</evidence>
<keyword evidence="1" id="KW-0472">Membrane</keyword>
<reference evidence="3 4" key="1">
    <citation type="submission" date="2018-06" db="EMBL/GenBank/DDBJ databases">
        <authorList>
            <consortium name="Pathogen Informatics"/>
            <person name="Doyle S."/>
        </authorList>
    </citation>
    <scope>NUCLEOTIDE SEQUENCE [LARGE SCALE GENOMIC DNA]</scope>
    <source>
        <strain evidence="3 4">NCTC11388</strain>
    </source>
</reference>
<keyword evidence="1" id="KW-0812">Transmembrane</keyword>
<feature type="transmembrane region" description="Helical" evidence="1">
    <location>
        <begin position="20"/>
        <end position="37"/>
    </location>
</feature>
<dbReference type="Gene3D" id="1.10.3210.10">
    <property type="entry name" value="Hypothetical protein af1432"/>
    <property type="match status" value="1"/>
</dbReference>
<feature type="transmembrane region" description="Helical" evidence="1">
    <location>
        <begin position="318"/>
        <end position="337"/>
    </location>
</feature>